<dbReference type="InterPro" id="IPR008258">
    <property type="entry name" value="Transglycosylase_SLT_dom_1"/>
</dbReference>
<dbReference type="Pfam" id="PF01476">
    <property type="entry name" value="LysM"/>
    <property type="match status" value="1"/>
</dbReference>
<dbReference type="SUPFAM" id="SSF53955">
    <property type="entry name" value="Lysozyme-like"/>
    <property type="match status" value="1"/>
</dbReference>
<feature type="region of interest" description="Disordered" evidence="1">
    <location>
        <begin position="105"/>
        <end position="124"/>
    </location>
</feature>
<dbReference type="STRING" id="1765722.AT728_27390"/>
<evidence type="ECO:0000313" key="4">
    <source>
        <dbReference type="EMBL" id="KUF15173.1"/>
    </source>
</evidence>
<keyword evidence="5" id="KW-1185">Reference proteome</keyword>
<keyword evidence="2" id="KW-0732">Signal</keyword>
<evidence type="ECO:0000256" key="1">
    <source>
        <dbReference type="SAM" id="MobiDB-lite"/>
    </source>
</evidence>
<feature type="chain" id="PRO_5006936778" evidence="2">
    <location>
        <begin position="42"/>
        <end position="238"/>
    </location>
</feature>
<dbReference type="InterPro" id="IPR036779">
    <property type="entry name" value="LysM_dom_sf"/>
</dbReference>
<dbReference type="InterPro" id="IPR023346">
    <property type="entry name" value="Lysozyme-like_dom_sf"/>
</dbReference>
<protein>
    <submittedName>
        <fullName evidence="4">Peptidoglycan-binding protein</fullName>
    </submittedName>
</protein>
<feature type="signal peptide" evidence="2">
    <location>
        <begin position="1"/>
        <end position="41"/>
    </location>
</feature>
<dbReference type="PANTHER" id="PTHR34700:SF4">
    <property type="entry name" value="PHAGE-LIKE ELEMENT PBSX PROTEIN XKDP"/>
    <property type="match status" value="1"/>
</dbReference>
<dbReference type="RefSeq" id="WP_058850735.1">
    <property type="nucleotide sequence ID" value="NZ_LOCL01000048.1"/>
</dbReference>
<gene>
    <name evidence="4" type="ORF">AT728_27390</name>
</gene>
<dbReference type="InterPro" id="IPR018392">
    <property type="entry name" value="LysM"/>
</dbReference>
<dbReference type="SMART" id="SM00257">
    <property type="entry name" value="LysM"/>
    <property type="match status" value="1"/>
</dbReference>
<feature type="domain" description="LysM" evidence="3">
    <location>
        <begin position="54"/>
        <end position="103"/>
    </location>
</feature>
<dbReference type="CDD" id="cd00118">
    <property type="entry name" value="LysM"/>
    <property type="match status" value="1"/>
</dbReference>
<reference evidence="4 5" key="1">
    <citation type="submission" date="2015-12" db="EMBL/GenBank/DDBJ databases">
        <title>Draft genome sequence of Streptomyces silvensis ATCC 53525, a producer of novel hormone antagonists.</title>
        <authorList>
            <person name="Johnston C.W."/>
            <person name="Li Y."/>
            <person name="Magarvey N.A."/>
        </authorList>
    </citation>
    <scope>NUCLEOTIDE SEQUENCE [LARGE SCALE GENOMIC DNA]</scope>
    <source>
        <strain evidence="4 5">ATCC 53525</strain>
    </source>
</reference>
<accession>A0A0W7WX46</accession>
<dbReference type="OrthoDB" id="4629613at2"/>
<dbReference type="PROSITE" id="PS51782">
    <property type="entry name" value="LYSM"/>
    <property type="match status" value="1"/>
</dbReference>
<dbReference type="Proteomes" id="UP000054804">
    <property type="component" value="Unassembled WGS sequence"/>
</dbReference>
<organism evidence="4 5">
    <name type="scientific">Streptomyces silvensis</name>
    <dbReference type="NCBI Taxonomy" id="1765722"/>
    <lineage>
        <taxon>Bacteria</taxon>
        <taxon>Bacillati</taxon>
        <taxon>Actinomycetota</taxon>
        <taxon>Actinomycetes</taxon>
        <taxon>Kitasatosporales</taxon>
        <taxon>Streptomycetaceae</taxon>
        <taxon>Streptomyces</taxon>
    </lineage>
</organism>
<name>A0A0W7WX46_9ACTN</name>
<proteinExistence type="predicted"/>
<dbReference type="EMBL" id="LOCL01000048">
    <property type="protein sequence ID" value="KUF15173.1"/>
    <property type="molecule type" value="Genomic_DNA"/>
</dbReference>
<dbReference type="AlphaFoldDB" id="A0A0W7WX46"/>
<evidence type="ECO:0000313" key="5">
    <source>
        <dbReference type="Proteomes" id="UP000054804"/>
    </source>
</evidence>
<sequence>MPAKGKHRRPKSSPLTRGIAAAGTGGAVLALPVLGATTANAAEAAAAKPAAAPKTYVVVAGDSLSAIAREHSLSGGWTKLYQDNRGVIGADPKVIQPGIELTLGQASAERADRSERTGTLAEPAAAPAKKTYTNDLDGWIRESLDIMARHGVPGSYEGIHRNIMRESSGNPLAINNWDSNAVAGTPSKGLLQVIAPTFNAYRLPGTSLDSFDPVANITAACNYAAARYGSIDNVNGPY</sequence>
<dbReference type="Pfam" id="PF01464">
    <property type="entry name" value="SLT"/>
    <property type="match status" value="1"/>
</dbReference>
<dbReference type="PANTHER" id="PTHR34700">
    <property type="entry name" value="POTASSIUM BINDING PROTEIN KBP"/>
    <property type="match status" value="1"/>
</dbReference>
<evidence type="ECO:0000256" key="2">
    <source>
        <dbReference type="SAM" id="SignalP"/>
    </source>
</evidence>
<dbReference type="Gene3D" id="3.10.350.10">
    <property type="entry name" value="LysM domain"/>
    <property type="match status" value="1"/>
</dbReference>
<dbReference type="InterPro" id="IPR052196">
    <property type="entry name" value="Bact_Kbp"/>
</dbReference>
<dbReference type="Gene3D" id="1.10.530.10">
    <property type="match status" value="1"/>
</dbReference>
<evidence type="ECO:0000259" key="3">
    <source>
        <dbReference type="PROSITE" id="PS51782"/>
    </source>
</evidence>
<comment type="caution">
    <text evidence="4">The sequence shown here is derived from an EMBL/GenBank/DDBJ whole genome shotgun (WGS) entry which is preliminary data.</text>
</comment>